<keyword evidence="3 9" id="KW-0349">Heme</keyword>
<keyword evidence="6 10" id="KW-1133">Transmembrane helix</keyword>
<dbReference type="PROSITE" id="PS51007">
    <property type="entry name" value="CYTC"/>
    <property type="match status" value="1"/>
</dbReference>
<dbReference type="GO" id="GO:0009055">
    <property type="term" value="F:electron transfer activity"/>
    <property type="evidence" value="ECO:0007669"/>
    <property type="project" value="InterPro"/>
</dbReference>
<evidence type="ECO:0000259" key="11">
    <source>
        <dbReference type="PROSITE" id="PS51007"/>
    </source>
</evidence>
<dbReference type="AlphaFoldDB" id="A0A4R3XTE3"/>
<keyword evidence="4 10" id="KW-0812">Transmembrane</keyword>
<sequence length="522" mass="57182">MTSPKSVPDINIGKTLFQQNCISCHGVQGKGDGPLSKNLQPKPFDFHDAERQNQHSIFGFYNTISLGVAGTAMPSFKSLSDEQRWALAFYVSQFSASDTQRSKGKALWSQGIGRDKFINLKSVVMVTPSELIQPQNENNFNILTYLRENPAAVSENSKVSPIQFSAEKLRESLESYRRGHSQEAYQIAVSAYLEGFELAETGLGAVDPILRSTIEAGMFKYRNLIMQKALPQLVVTEHDNLQTLLVTADKRLQGATISPGVGFASAMGILLREGLEAILILAAIIAFLTKTGRRDALPYIHAGWVGALLLGVATWFVASYVIDISGASRELTEGVTAFLAAAILLYVSFWLLNKLHVQHWKHFIESKIRGALNGRTLWLLAVVSFIAVYREVFETVLFYETLWAQVGAAGSNMVLLGIGVGALLLVALAWAIFRLGVQLPLRLFFGVSSGMLYLLAIIFTGKGVTALQEAGKLPVDIVNFPRLDLLGIYPNIQGLGLQALLLVVALGGLTYTFWISRIAVKK</sequence>
<feature type="transmembrane region" description="Helical" evidence="10">
    <location>
        <begin position="300"/>
        <end position="322"/>
    </location>
</feature>
<dbReference type="GO" id="GO:0033573">
    <property type="term" value="C:high-affinity iron permease complex"/>
    <property type="evidence" value="ECO:0007669"/>
    <property type="project" value="InterPro"/>
</dbReference>
<dbReference type="RefSeq" id="WP_124944991.1">
    <property type="nucleotide sequence ID" value="NZ_BHVT01000006.1"/>
</dbReference>
<evidence type="ECO:0000313" key="13">
    <source>
        <dbReference type="Proteomes" id="UP000295367"/>
    </source>
</evidence>
<keyword evidence="5 9" id="KW-0479">Metal-binding</keyword>
<proteinExistence type="inferred from homology"/>
<dbReference type="Pfam" id="PF00034">
    <property type="entry name" value="Cytochrom_C"/>
    <property type="match status" value="1"/>
</dbReference>
<evidence type="ECO:0000313" key="12">
    <source>
        <dbReference type="EMBL" id="TCV79271.1"/>
    </source>
</evidence>
<feature type="transmembrane region" description="Helical" evidence="10">
    <location>
        <begin position="495"/>
        <end position="514"/>
    </location>
</feature>
<comment type="similarity">
    <text evidence="2">Belongs to the oxidase-dependent Fe transporter (OFeT) (TC 9.A.10.1) family.</text>
</comment>
<dbReference type="GO" id="GO:0046872">
    <property type="term" value="F:metal ion binding"/>
    <property type="evidence" value="ECO:0007669"/>
    <property type="project" value="UniProtKB-KW"/>
</dbReference>
<dbReference type="OrthoDB" id="9765171at2"/>
<dbReference type="PANTHER" id="PTHR31632">
    <property type="entry name" value="IRON TRANSPORTER FTH1"/>
    <property type="match status" value="1"/>
</dbReference>
<reference evidence="12 13" key="1">
    <citation type="submission" date="2019-03" db="EMBL/GenBank/DDBJ databases">
        <title>Genomic Encyclopedia of Type Strains, Phase IV (KMG-IV): sequencing the most valuable type-strain genomes for metagenomic binning, comparative biology and taxonomic classification.</title>
        <authorList>
            <person name="Goeker M."/>
        </authorList>
    </citation>
    <scope>NUCLEOTIDE SEQUENCE [LARGE SCALE GENOMIC DNA]</scope>
    <source>
        <strain evidence="12 13">DSM 100309</strain>
    </source>
</reference>
<evidence type="ECO:0000256" key="8">
    <source>
        <dbReference type="ARBA" id="ARBA00023136"/>
    </source>
</evidence>
<keyword evidence="7 9" id="KW-0408">Iron</keyword>
<organism evidence="12 13">
    <name type="scientific">Sulfurirhabdus autotrophica</name>
    <dbReference type="NCBI Taxonomy" id="1706046"/>
    <lineage>
        <taxon>Bacteria</taxon>
        <taxon>Pseudomonadati</taxon>
        <taxon>Pseudomonadota</taxon>
        <taxon>Betaproteobacteria</taxon>
        <taxon>Nitrosomonadales</taxon>
        <taxon>Sulfuricellaceae</taxon>
        <taxon>Sulfurirhabdus</taxon>
    </lineage>
</organism>
<keyword evidence="8 10" id="KW-0472">Membrane</keyword>
<dbReference type="Pfam" id="PF03239">
    <property type="entry name" value="FTR1"/>
    <property type="match status" value="1"/>
</dbReference>
<dbReference type="InterPro" id="IPR009056">
    <property type="entry name" value="Cyt_c-like_dom"/>
</dbReference>
<feature type="transmembrane region" description="Helical" evidence="10">
    <location>
        <begin position="334"/>
        <end position="352"/>
    </location>
</feature>
<dbReference type="GO" id="GO:0020037">
    <property type="term" value="F:heme binding"/>
    <property type="evidence" value="ECO:0007669"/>
    <property type="project" value="InterPro"/>
</dbReference>
<dbReference type="Proteomes" id="UP000295367">
    <property type="component" value="Unassembled WGS sequence"/>
</dbReference>
<evidence type="ECO:0000256" key="4">
    <source>
        <dbReference type="ARBA" id="ARBA00022692"/>
    </source>
</evidence>
<feature type="transmembrane region" description="Helical" evidence="10">
    <location>
        <begin position="372"/>
        <end position="389"/>
    </location>
</feature>
<evidence type="ECO:0000256" key="7">
    <source>
        <dbReference type="ARBA" id="ARBA00023004"/>
    </source>
</evidence>
<feature type="domain" description="Cytochrome c" evidence="11">
    <location>
        <begin position="8"/>
        <end position="95"/>
    </location>
</feature>
<dbReference type="Gene3D" id="1.10.760.10">
    <property type="entry name" value="Cytochrome c-like domain"/>
    <property type="match status" value="1"/>
</dbReference>
<comment type="caution">
    <text evidence="12">The sequence shown here is derived from an EMBL/GenBank/DDBJ whole genome shotgun (WGS) entry which is preliminary data.</text>
</comment>
<accession>A0A4R3XTE3</accession>
<comment type="subcellular location">
    <subcellularLocation>
        <location evidence="1">Membrane</location>
        <topology evidence="1">Multi-pass membrane protein</topology>
    </subcellularLocation>
</comment>
<name>A0A4R3XTE3_9PROT</name>
<evidence type="ECO:0000256" key="6">
    <source>
        <dbReference type="ARBA" id="ARBA00022989"/>
    </source>
</evidence>
<feature type="transmembrane region" description="Helical" evidence="10">
    <location>
        <begin position="261"/>
        <end position="288"/>
    </location>
</feature>
<dbReference type="InterPro" id="IPR004923">
    <property type="entry name" value="FTR1/Fip1/EfeU"/>
</dbReference>
<gene>
    <name evidence="12" type="ORF">EDC63_1331</name>
</gene>
<dbReference type="InterPro" id="IPR036909">
    <property type="entry name" value="Cyt_c-like_dom_sf"/>
</dbReference>
<protein>
    <submittedName>
        <fullName evidence="12">High-affinity iron transporter</fullName>
    </submittedName>
</protein>
<dbReference type="EMBL" id="SMCO01000033">
    <property type="protein sequence ID" value="TCV79271.1"/>
    <property type="molecule type" value="Genomic_DNA"/>
</dbReference>
<evidence type="ECO:0000256" key="9">
    <source>
        <dbReference type="PROSITE-ProRule" id="PRU00433"/>
    </source>
</evidence>
<dbReference type="PANTHER" id="PTHR31632:SF2">
    <property type="entry name" value="PLASMA MEMBRANE IRON PERMEASE"/>
    <property type="match status" value="1"/>
</dbReference>
<dbReference type="GO" id="GO:0015093">
    <property type="term" value="F:ferrous iron transmembrane transporter activity"/>
    <property type="evidence" value="ECO:0007669"/>
    <property type="project" value="TreeGrafter"/>
</dbReference>
<feature type="transmembrane region" description="Helical" evidence="10">
    <location>
        <begin position="409"/>
        <end position="432"/>
    </location>
</feature>
<feature type="transmembrane region" description="Helical" evidence="10">
    <location>
        <begin position="439"/>
        <end position="459"/>
    </location>
</feature>
<evidence type="ECO:0000256" key="1">
    <source>
        <dbReference type="ARBA" id="ARBA00004141"/>
    </source>
</evidence>
<evidence type="ECO:0000256" key="5">
    <source>
        <dbReference type="ARBA" id="ARBA00022723"/>
    </source>
</evidence>
<evidence type="ECO:0000256" key="2">
    <source>
        <dbReference type="ARBA" id="ARBA00008333"/>
    </source>
</evidence>
<dbReference type="SUPFAM" id="SSF46626">
    <property type="entry name" value="Cytochrome c"/>
    <property type="match status" value="1"/>
</dbReference>
<evidence type="ECO:0000256" key="10">
    <source>
        <dbReference type="SAM" id="Phobius"/>
    </source>
</evidence>
<keyword evidence="13" id="KW-1185">Reference proteome</keyword>
<evidence type="ECO:0000256" key="3">
    <source>
        <dbReference type="ARBA" id="ARBA00022617"/>
    </source>
</evidence>